<keyword evidence="2" id="KW-1185">Reference proteome</keyword>
<reference evidence="1 2" key="1">
    <citation type="submission" date="2021-06" db="EMBL/GenBank/DDBJ databases">
        <title>New haloarchaea isolates fom saline soil.</title>
        <authorList>
            <person name="Duran-Viseras A."/>
            <person name="Sanchez-Porro C.S."/>
            <person name="Ventosa A."/>
        </authorList>
    </citation>
    <scope>NUCLEOTIDE SEQUENCE [LARGE SCALE GENOMIC DNA]</scope>
    <source>
        <strain evidence="1 2">JCM 183640</strain>
    </source>
</reference>
<protein>
    <submittedName>
        <fullName evidence="1">Uncharacterized protein</fullName>
    </submittedName>
</protein>
<evidence type="ECO:0000313" key="2">
    <source>
        <dbReference type="Proteomes" id="UP000766550"/>
    </source>
</evidence>
<name>A0A8J7Y9Y3_9EURY</name>
<dbReference type="EMBL" id="JAHQXF010000002">
    <property type="protein sequence ID" value="MBV0924766.1"/>
    <property type="molecule type" value="Genomic_DNA"/>
</dbReference>
<accession>A0A8J7Y9Y3</accession>
<gene>
    <name evidence="1" type="ORF">KTS45_11205</name>
</gene>
<dbReference type="Proteomes" id="UP000766550">
    <property type="component" value="Unassembled WGS sequence"/>
</dbReference>
<organism evidence="1 2">
    <name type="scientific">Haloarcula limicola</name>
    <dbReference type="NCBI Taxonomy" id="1429915"/>
    <lineage>
        <taxon>Archaea</taxon>
        <taxon>Methanobacteriati</taxon>
        <taxon>Methanobacteriota</taxon>
        <taxon>Stenosarchaea group</taxon>
        <taxon>Halobacteria</taxon>
        <taxon>Halobacteriales</taxon>
        <taxon>Haloarculaceae</taxon>
        <taxon>Haloarcula</taxon>
    </lineage>
</organism>
<dbReference type="RefSeq" id="WP_162317623.1">
    <property type="nucleotide sequence ID" value="NZ_JAHQXF010000002.1"/>
</dbReference>
<proteinExistence type="predicted"/>
<dbReference type="AlphaFoldDB" id="A0A8J7Y9Y3"/>
<comment type="caution">
    <text evidence="1">The sequence shown here is derived from an EMBL/GenBank/DDBJ whole genome shotgun (WGS) entry which is preliminary data.</text>
</comment>
<sequence length="80" mass="9225">MLVVAIKSNHTEVFADTDEIEESDPDWLRIDHREGIRADQLLIIPEEDVSNSITRDEWAELMEAHSDINYDGGIDEELEE</sequence>
<evidence type="ECO:0000313" key="1">
    <source>
        <dbReference type="EMBL" id="MBV0924766.1"/>
    </source>
</evidence>